<evidence type="ECO:0000313" key="5">
    <source>
        <dbReference type="EMBL" id="OGL86694.1"/>
    </source>
</evidence>
<comment type="similarity">
    <text evidence="3">Belongs to the glycosyl hydrolase 5 (cellulase A) family.</text>
</comment>
<dbReference type="AlphaFoldDB" id="A0A1F7V9R3"/>
<dbReference type="SUPFAM" id="SSF51445">
    <property type="entry name" value="(Trans)glycosidases"/>
    <property type="match status" value="1"/>
</dbReference>
<evidence type="ECO:0000259" key="4">
    <source>
        <dbReference type="Pfam" id="PF00150"/>
    </source>
</evidence>
<organism evidence="5 6">
    <name type="scientific">Candidatus Uhrbacteria bacterium RIFCSPLOWO2_02_FULL_48_18</name>
    <dbReference type="NCBI Taxonomy" id="1802408"/>
    <lineage>
        <taxon>Bacteria</taxon>
        <taxon>Candidatus Uhriibacteriota</taxon>
    </lineage>
</organism>
<gene>
    <name evidence="5" type="ORF">A3I41_05170</name>
</gene>
<dbReference type="PANTHER" id="PTHR12631">
    <property type="entry name" value="ALPHA-L-IDURONIDASE"/>
    <property type="match status" value="1"/>
</dbReference>
<reference evidence="5 6" key="1">
    <citation type="journal article" date="2016" name="Nat. Commun.">
        <title>Thousands of microbial genomes shed light on interconnected biogeochemical processes in an aquifer system.</title>
        <authorList>
            <person name="Anantharaman K."/>
            <person name="Brown C.T."/>
            <person name="Hug L.A."/>
            <person name="Sharon I."/>
            <person name="Castelle C.J."/>
            <person name="Probst A.J."/>
            <person name="Thomas B.C."/>
            <person name="Singh A."/>
            <person name="Wilkins M.J."/>
            <person name="Karaoz U."/>
            <person name="Brodie E.L."/>
            <person name="Williams K.H."/>
            <person name="Hubbard S.S."/>
            <person name="Banfield J.F."/>
        </authorList>
    </citation>
    <scope>NUCLEOTIDE SEQUENCE [LARGE SCALE GENOMIC DNA]</scope>
</reference>
<evidence type="ECO:0000256" key="1">
    <source>
        <dbReference type="ARBA" id="ARBA00022801"/>
    </source>
</evidence>
<dbReference type="GO" id="GO:0000272">
    <property type="term" value="P:polysaccharide catabolic process"/>
    <property type="evidence" value="ECO:0007669"/>
    <property type="project" value="InterPro"/>
</dbReference>
<dbReference type="InterPro" id="IPR001547">
    <property type="entry name" value="Glyco_hydro_5"/>
</dbReference>
<comment type="caution">
    <text evidence="5">The sequence shown here is derived from an EMBL/GenBank/DDBJ whole genome shotgun (WGS) entry which is preliminary data.</text>
</comment>
<dbReference type="PANTHER" id="PTHR12631:SF10">
    <property type="entry name" value="BETA-XYLOSIDASE-LIKE PROTEIN-RELATED"/>
    <property type="match status" value="1"/>
</dbReference>
<keyword evidence="1 3" id="KW-0378">Hydrolase</keyword>
<feature type="domain" description="Glycoside hydrolase family 5" evidence="4">
    <location>
        <begin position="50"/>
        <end position="170"/>
    </location>
</feature>
<sequence>MYKIRSKRFGAHLIIIALVVIVLFLFARISTVLRQPPSQPIRYGITYSTVYAWYLGLDVMKSYQDLVENLGVRVVRLPVYWPDIEPEQGKFDWHQLDQFVKYSEQHEVKLTLAIGRKVPRWPECFVPNWAQKLSRKDQEQATRDMMEAIVTRYRISSTIVSWQVENEPFLPFGVCEQITKEDLQGQIDLVRRLDTKPVQLTASGEMNPWGSLARMGDKFGFSLYRKTWNSVFGYFTYPLPPLFYRLRTALIRLIGKPVIVSELQTEPWFSEDLKDQSTEYWYNVFTAEDFAENIRFVEEIGVSEVDLWGAEWWAYLKAHGEERLWKEAEKLFREETK</sequence>
<name>A0A1F7V9R3_9BACT</name>
<dbReference type="GO" id="GO:0004553">
    <property type="term" value="F:hydrolase activity, hydrolyzing O-glycosyl compounds"/>
    <property type="evidence" value="ECO:0007669"/>
    <property type="project" value="InterPro"/>
</dbReference>
<evidence type="ECO:0000313" key="6">
    <source>
        <dbReference type="Proteomes" id="UP000176593"/>
    </source>
</evidence>
<dbReference type="InterPro" id="IPR017853">
    <property type="entry name" value="GH"/>
</dbReference>
<dbReference type="InterPro" id="IPR051923">
    <property type="entry name" value="Glycosyl_Hydrolase_39"/>
</dbReference>
<dbReference type="Pfam" id="PF00150">
    <property type="entry name" value="Cellulase"/>
    <property type="match status" value="1"/>
</dbReference>
<dbReference type="Gene3D" id="3.20.20.80">
    <property type="entry name" value="Glycosidases"/>
    <property type="match status" value="1"/>
</dbReference>
<dbReference type="EMBL" id="MGEQ01000007">
    <property type="protein sequence ID" value="OGL86694.1"/>
    <property type="molecule type" value="Genomic_DNA"/>
</dbReference>
<keyword evidence="2 3" id="KW-0326">Glycosidase</keyword>
<protein>
    <recommendedName>
        <fullName evidence="4">Glycoside hydrolase family 5 domain-containing protein</fullName>
    </recommendedName>
</protein>
<evidence type="ECO:0000256" key="2">
    <source>
        <dbReference type="ARBA" id="ARBA00023295"/>
    </source>
</evidence>
<dbReference type="Proteomes" id="UP000176593">
    <property type="component" value="Unassembled WGS sequence"/>
</dbReference>
<proteinExistence type="inferred from homology"/>
<evidence type="ECO:0000256" key="3">
    <source>
        <dbReference type="RuleBase" id="RU361153"/>
    </source>
</evidence>
<accession>A0A1F7V9R3</accession>